<feature type="signal peptide" evidence="1">
    <location>
        <begin position="1"/>
        <end position="26"/>
    </location>
</feature>
<protein>
    <submittedName>
        <fullName evidence="2">Uncharacterized protein</fullName>
    </submittedName>
</protein>
<sequence length="202" mass="22771">MKPYPIFGALLHSILSIWAIPAPVLGQYSCTSTQTTTAPPELVTTRFHVVERLNVYTPRNIDDVKQRIREQLGNLTSPVLLTAGTDSRENYTATVNRYKGPSGYILFQTIFHGRWFRLWGFADPNVYVPQQMTQYTLGDPLALLSTARYTLDAFLDAPIRLLVVDTANGGTNIMWERPCTLSTFPLTPFIARQTCKELDTQV</sequence>
<proteinExistence type="predicted"/>
<accession>A0AAV9UPR2</accession>
<feature type="chain" id="PRO_5043979068" evidence="1">
    <location>
        <begin position="27"/>
        <end position="202"/>
    </location>
</feature>
<dbReference type="EMBL" id="JAVHNS010000008">
    <property type="protein sequence ID" value="KAK6346295.1"/>
    <property type="molecule type" value="Genomic_DNA"/>
</dbReference>
<dbReference type="AlphaFoldDB" id="A0AAV9UPR2"/>
<keyword evidence="1" id="KW-0732">Signal</keyword>
<comment type="caution">
    <text evidence="2">The sequence shown here is derived from an EMBL/GenBank/DDBJ whole genome shotgun (WGS) entry which is preliminary data.</text>
</comment>
<keyword evidence="3" id="KW-1185">Reference proteome</keyword>
<reference evidence="2 3" key="1">
    <citation type="submission" date="2019-10" db="EMBL/GenBank/DDBJ databases">
        <authorList>
            <person name="Palmer J.M."/>
        </authorList>
    </citation>
    <scope>NUCLEOTIDE SEQUENCE [LARGE SCALE GENOMIC DNA]</scope>
    <source>
        <strain evidence="2 3">TWF730</strain>
    </source>
</reference>
<organism evidence="2 3">
    <name type="scientific">Orbilia blumenaviensis</name>
    <dbReference type="NCBI Taxonomy" id="1796055"/>
    <lineage>
        <taxon>Eukaryota</taxon>
        <taxon>Fungi</taxon>
        <taxon>Dikarya</taxon>
        <taxon>Ascomycota</taxon>
        <taxon>Pezizomycotina</taxon>
        <taxon>Orbiliomycetes</taxon>
        <taxon>Orbiliales</taxon>
        <taxon>Orbiliaceae</taxon>
        <taxon>Orbilia</taxon>
    </lineage>
</organism>
<gene>
    <name evidence="2" type="ORF">TWF730_010624</name>
</gene>
<name>A0AAV9UPR2_9PEZI</name>
<dbReference type="Proteomes" id="UP001373714">
    <property type="component" value="Unassembled WGS sequence"/>
</dbReference>
<evidence type="ECO:0000313" key="3">
    <source>
        <dbReference type="Proteomes" id="UP001373714"/>
    </source>
</evidence>
<evidence type="ECO:0000313" key="2">
    <source>
        <dbReference type="EMBL" id="KAK6346295.1"/>
    </source>
</evidence>
<evidence type="ECO:0000256" key="1">
    <source>
        <dbReference type="SAM" id="SignalP"/>
    </source>
</evidence>